<protein>
    <submittedName>
        <fullName evidence="2">Uncharacterized protein</fullName>
    </submittedName>
</protein>
<dbReference type="AlphaFoldDB" id="A0A5J5BMD5"/>
<feature type="region of interest" description="Disordered" evidence="1">
    <location>
        <begin position="55"/>
        <end position="76"/>
    </location>
</feature>
<name>A0A5J5BMD5_9ASTE</name>
<evidence type="ECO:0000313" key="2">
    <source>
        <dbReference type="EMBL" id="KAA8542927.1"/>
    </source>
</evidence>
<organism evidence="2 3">
    <name type="scientific">Nyssa sinensis</name>
    <dbReference type="NCBI Taxonomy" id="561372"/>
    <lineage>
        <taxon>Eukaryota</taxon>
        <taxon>Viridiplantae</taxon>
        <taxon>Streptophyta</taxon>
        <taxon>Embryophyta</taxon>
        <taxon>Tracheophyta</taxon>
        <taxon>Spermatophyta</taxon>
        <taxon>Magnoliopsida</taxon>
        <taxon>eudicotyledons</taxon>
        <taxon>Gunneridae</taxon>
        <taxon>Pentapetalae</taxon>
        <taxon>asterids</taxon>
        <taxon>Cornales</taxon>
        <taxon>Nyssaceae</taxon>
        <taxon>Nyssa</taxon>
    </lineage>
</organism>
<gene>
    <name evidence="2" type="ORF">F0562_024079</name>
</gene>
<reference evidence="2 3" key="1">
    <citation type="submission" date="2019-09" db="EMBL/GenBank/DDBJ databases">
        <title>A chromosome-level genome assembly of the Chinese tupelo Nyssa sinensis.</title>
        <authorList>
            <person name="Yang X."/>
            <person name="Kang M."/>
            <person name="Yang Y."/>
            <person name="Xiong H."/>
            <person name="Wang M."/>
            <person name="Zhang Z."/>
            <person name="Wang Z."/>
            <person name="Wu H."/>
            <person name="Ma T."/>
            <person name="Liu J."/>
            <person name="Xi Z."/>
        </authorList>
    </citation>
    <scope>NUCLEOTIDE SEQUENCE [LARGE SCALE GENOMIC DNA]</scope>
    <source>
        <strain evidence="2">J267</strain>
        <tissue evidence="2">Leaf</tissue>
    </source>
</reference>
<feature type="region of interest" description="Disordered" evidence="1">
    <location>
        <begin position="247"/>
        <end position="272"/>
    </location>
</feature>
<dbReference type="Proteomes" id="UP000325577">
    <property type="component" value="Linkage Group LG12"/>
</dbReference>
<proteinExistence type="predicted"/>
<dbReference type="EMBL" id="CM018035">
    <property type="protein sequence ID" value="KAA8542927.1"/>
    <property type="molecule type" value="Genomic_DNA"/>
</dbReference>
<sequence>MFGDSYMSIVSGDTGWMVVSPFGATCIWGHWLDGGLSTVPTVPWGIGTPDLVTDCQGTAGTADSPPPSSQCPQTQVAPQEIPPSIQCPQTQVMVVSPVELPVSEDTSWMVVSPVELLVSGDTGWMVVSPVELPVSGDTGWMVDYLRSLDSLLLSLGSGCSEDFLSDRPIWMEKENHLRGQKLIHKKVLSHRRDLSHRLDQKKRENWVGLQESWGPVRKKKTVDLDTGCQELLAGACLDGSGLGQTIRNPGGGELTGGAEGRAPWEQLGEKSP</sequence>
<evidence type="ECO:0000256" key="1">
    <source>
        <dbReference type="SAM" id="MobiDB-lite"/>
    </source>
</evidence>
<accession>A0A5J5BMD5</accession>
<feature type="compositionally biased region" description="Gly residues" evidence="1">
    <location>
        <begin position="249"/>
        <end position="259"/>
    </location>
</feature>
<evidence type="ECO:0000313" key="3">
    <source>
        <dbReference type="Proteomes" id="UP000325577"/>
    </source>
</evidence>
<keyword evidence="3" id="KW-1185">Reference proteome</keyword>